<dbReference type="Proteomes" id="UP000309340">
    <property type="component" value="Unassembled WGS sequence"/>
</dbReference>
<feature type="compositionally biased region" description="Polar residues" evidence="1">
    <location>
        <begin position="208"/>
        <end position="227"/>
    </location>
</feature>
<organism evidence="2 3">
    <name type="scientific">Friedmanniomyces simplex</name>
    <dbReference type="NCBI Taxonomy" id="329884"/>
    <lineage>
        <taxon>Eukaryota</taxon>
        <taxon>Fungi</taxon>
        <taxon>Dikarya</taxon>
        <taxon>Ascomycota</taxon>
        <taxon>Pezizomycotina</taxon>
        <taxon>Dothideomycetes</taxon>
        <taxon>Dothideomycetidae</taxon>
        <taxon>Mycosphaerellales</taxon>
        <taxon>Teratosphaeriaceae</taxon>
        <taxon>Friedmanniomyces</taxon>
    </lineage>
</organism>
<feature type="compositionally biased region" description="Polar residues" evidence="1">
    <location>
        <begin position="134"/>
        <end position="170"/>
    </location>
</feature>
<evidence type="ECO:0000256" key="1">
    <source>
        <dbReference type="SAM" id="MobiDB-lite"/>
    </source>
</evidence>
<gene>
    <name evidence="2" type="ORF">B0A55_08982</name>
</gene>
<feature type="compositionally biased region" description="Pro residues" evidence="1">
    <location>
        <begin position="187"/>
        <end position="197"/>
    </location>
</feature>
<feature type="compositionally biased region" description="Basic and acidic residues" evidence="1">
    <location>
        <begin position="117"/>
        <end position="131"/>
    </location>
</feature>
<feature type="compositionally biased region" description="Low complexity" evidence="1">
    <location>
        <begin position="233"/>
        <end position="244"/>
    </location>
</feature>
<feature type="region of interest" description="Disordered" evidence="1">
    <location>
        <begin position="117"/>
        <end position="316"/>
    </location>
</feature>
<proteinExistence type="predicted"/>
<feature type="region of interest" description="Disordered" evidence="1">
    <location>
        <begin position="48"/>
        <end position="105"/>
    </location>
</feature>
<evidence type="ECO:0000313" key="3">
    <source>
        <dbReference type="Proteomes" id="UP000309340"/>
    </source>
</evidence>
<keyword evidence="3" id="KW-1185">Reference proteome</keyword>
<dbReference type="STRING" id="329884.A0A4U0WVM5"/>
<protein>
    <submittedName>
        <fullName evidence="2">Uncharacterized protein</fullName>
    </submittedName>
</protein>
<feature type="compositionally biased region" description="Low complexity" evidence="1">
    <location>
        <begin position="198"/>
        <end position="207"/>
    </location>
</feature>
<accession>A0A4U0WVM5</accession>
<reference evidence="2 3" key="1">
    <citation type="submission" date="2017-03" db="EMBL/GenBank/DDBJ databases">
        <title>Genomes of endolithic fungi from Antarctica.</title>
        <authorList>
            <person name="Coleine C."/>
            <person name="Masonjones S."/>
            <person name="Stajich J.E."/>
        </authorList>
    </citation>
    <scope>NUCLEOTIDE SEQUENCE [LARGE SCALE GENOMIC DNA]</scope>
    <source>
        <strain evidence="2 3">CCFEE 5184</strain>
    </source>
</reference>
<feature type="compositionally biased region" description="Polar residues" evidence="1">
    <location>
        <begin position="92"/>
        <end position="102"/>
    </location>
</feature>
<feature type="compositionally biased region" description="Basic and acidic residues" evidence="1">
    <location>
        <begin position="250"/>
        <end position="271"/>
    </location>
</feature>
<comment type="caution">
    <text evidence="2">The sequence shown here is derived from an EMBL/GenBank/DDBJ whole genome shotgun (WGS) entry which is preliminary data.</text>
</comment>
<dbReference type="EMBL" id="NAJQ01000553">
    <property type="protein sequence ID" value="TKA67724.1"/>
    <property type="molecule type" value="Genomic_DNA"/>
</dbReference>
<dbReference type="AlphaFoldDB" id="A0A4U0WVM5"/>
<evidence type="ECO:0000313" key="2">
    <source>
        <dbReference type="EMBL" id="TKA67724.1"/>
    </source>
</evidence>
<name>A0A4U0WVM5_9PEZI</name>
<sequence>MDGTTMLRQIEKIEKLQDKAGSSAVRRAITSASRKSMLSFNKKSVPKLDTDVKAPKGTPTSNGVTPIEKKRRSNSATPPPLSAIPNVFELSATGNERPSTANGAVAVNGLRMNGISKEDLVASKPTNDRPKTIAGQTPHRSVQDQSKNEAMSLPQRQSSYHAQSKRSSMVTDEPLPSLAKKGNIPVSPKPQQAPPPLTTSSVPPSALKSSDTSSKATPPSRQTTNDAYLNGVSTTTTSNRPRTTQQYVDSKIDAREVEKNRQADSSRERETAANMAKRRSPVTATPKMPPPPPVPEEKRPEPRKRKSFLSAFSRNW</sequence>